<name>A0A9Q1B9P2_HOLLE</name>
<evidence type="ECO:0000256" key="1">
    <source>
        <dbReference type="SAM" id="MobiDB-lite"/>
    </source>
</evidence>
<feature type="compositionally biased region" description="Polar residues" evidence="1">
    <location>
        <begin position="208"/>
        <end position="220"/>
    </location>
</feature>
<protein>
    <submittedName>
        <fullName evidence="2">Uncharacterized protein</fullName>
    </submittedName>
</protein>
<dbReference type="OrthoDB" id="7916681at2759"/>
<dbReference type="Gene3D" id="3.90.70.120">
    <property type="match status" value="1"/>
</dbReference>
<feature type="region of interest" description="Disordered" evidence="1">
    <location>
        <begin position="208"/>
        <end position="244"/>
    </location>
</feature>
<dbReference type="AlphaFoldDB" id="A0A9Q1B9P2"/>
<dbReference type="EMBL" id="JAIZAY010000344">
    <property type="protein sequence ID" value="KAJ8018470.1"/>
    <property type="molecule type" value="Genomic_DNA"/>
</dbReference>
<dbReference type="SUPFAM" id="SSF54001">
    <property type="entry name" value="Cysteine proteinases"/>
    <property type="match status" value="1"/>
</dbReference>
<evidence type="ECO:0000313" key="2">
    <source>
        <dbReference type="EMBL" id="KAJ8018470.1"/>
    </source>
</evidence>
<reference evidence="2" key="1">
    <citation type="submission" date="2021-10" db="EMBL/GenBank/DDBJ databases">
        <title>Tropical sea cucumber genome reveals ecological adaptation and Cuvierian tubules defense mechanism.</title>
        <authorList>
            <person name="Chen T."/>
        </authorList>
    </citation>
    <scope>NUCLEOTIDE SEQUENCE</scope>
    <source>
        <strain evidence="2">Nanhai2018</strain>
        <tissue evidence="2">Muscle</tissue>
    </source>
</reference>
<sequence length="297" mass="33522">MAAVAASVKSHSVWTSTDINEIVTQGDKLHIDVLHQHGWPNQRKEAKLDIDELPSVLSYHIDGTETMASTGVLRDGFYCFTPNLRDVLSSAISQKPGYHFLLRMYDNCTAILFDKQLSTFSIFDPHARNRFGSPDRDGAACLLNFRSIDHMVSYLENIVSERDKSQIDITPIDVEILSNQEKYGEASLVVERSLEPVVVADLSSESNASEKISHSHNMTDASDDQPVEYSSSENHGTSRQEDDDRVSFNKNARGMHVDLVHDAQQFLALPALCTESLLCRYTLYYPYRRQTLSFDLR</sequence>
<gene>
    <name evidence="2" type="ORF">HOLleu_43527</name>
</gene>
<dbReference type="InterPro" id="IPR038765">
    <property type="entry name" value="Papain-like_cys_pep_sf"/>
</dbReference>
<organism evidence="2 3">
    <name type="scientific">Holothuria leucospilota</name>
    <name type="common">Black long sea cucumber</name>
    <name type="synonym">Mertensiothuria leucospilota</name>
    <dbReference type="NCBI Taxonomy" id="206669"/>
    <lineage>
        <taxon>Eukaryota</taxon>
        <taxon>Metazoa</taxon>
        <taxon>Echinodermata</taxon>
        <taxon>Eleutherozoa</taxon>
        <taxon>Echinozoa</taxon>
        <taxon>Holothuroidea</taxon>
        <taxon>Aspidochirotacea</taxon>
        <taxon>Aspidochirotida</taxon>
        <taxon>Holothuriidae</taxon>
        <taxon>Holothuria</taxon>
    </lineage>
</organism>
<proteinExistence type="predicted"/>
<keyword evidence="3" id="KW-1185">Reference proteome</keyword>
<dbReference type="Proteomes" id="UP001152320">
    <property type="component" value="Unassembled WGS sequence"/>
</dbReference>
<accession>A0A9Q1B9P2</accession>
<comment type="caution">
    <text evidence="2">The sequence shown here is derived from an EMBL/GenBank/DDBJ whole genome shotgun (WGS) entry which is preliminary data.</text>
</comment>
<evidence type="ECO:0000313" key="3">
    <source>
        <dbReference type="Proteomes" id="UP001152320"/>
    </source>
</evidence>